<reference evidence="1" key="1">
    <citation type="journal article" date="2020" name="Stud. Mycol.">
        <title>101 Dothideomycetes genomes: a test case for predicting lifestyles and emergence of pathogens.</title>
        <authorList>
            <person name="Haridas S."/>
            <person name="Albert R."/>
            <person name="Binder M."/>
            <person name="Bloem J."/>
            <person name="Labutti K."/>
            <person name="Salamov A."/>
            <person name="Andreopoulos B."/>
            <person name="Baker S."/>
            <person name="Barry K."/>
            <person name="Bills G."/>
            <person name="Bluhm B."/>
            <person name="Cannon C."/>
            <person name="Castanera R."/>
            <person name="Culley D."/>
            <person name="Daum C."/>
            <person name="Ezra D."/>
            <person name="Gonzalez J."/>
            <person name="Henrissat B."/>
            <person name="Kuo A."/>
            <person name="Liang C."/>
            <person name="Lipzen A."/>
            <person name="Lutzoni F."/>
            <person name="Magnuson J."/>
            <person name="Mondo S."/>
            <person name="Nolan M."/>
            <person name="Ohm R."/>
            <person name="Pangilinan J."/>
            <person name="Park H.-J."/>
            <person name="Ramirez L."/>
            <person name="Alfaro M."/>
            <person name="Sun H."/>
            <person name="Tritt A."/>
            <person name="Yoshinaga Y."/>
            <person name="Zwiers L.-H."/>
            <person name="Turgeon B."/>
            <person name="Goodwin S."/>
            <person name="Spatafora J."/>
            <person name="Crous P."/>
            <person name="Grigoriev I."/>
        </authorList>
    </citation>
    <scope>NUCLEOTIDE SEQUENCE</scope>
    <source>
        <strain evidence="1">CBS 675.92</strain>
    </source>
</reference>
<evidence type="ECO:0000313" key="1">
    <source>
        <dbReference type="EMBL" id="KAF1950556.1"/>
    </source>
</evidence>
<dbReference type="EMBL" id="ML977025">
    <property type="protein sequence ID" value="KAF1950556.1"/>
    <property type="molecule type" value="Genomic_DNA"/>
</dbReference>
<gene>
    <name evidence="1" type="ORF">CC80DRAFT_395865</name>
</gene>
<name>A0A6A5TIC5_9PLEO</name>
<accession>A0A6A5TIC5</accession>
<dbReference type="Proteomes" id="UP000800035">
    <property type="component" value="Unassembled WGS sequence"/>
</dbReference>
<proteinExistence type="predicted"/>
<sequence length="266" mass="30479">MSGIEVAGVLLGAFPIIISGIEHWHNVAKVGGYFWKVRKEFTKCRSDVNYHEILYRRNLKALLLPIVAEPGDVALLVADAGGPAWKDAKLQERLEARLRESFTVYMDIITEMNEAAEELKKELCFDKSTVQEKLALPDTKKQRQPSPHRSKSLIAKTTFDYSMFKIKFSVREAVREDLFGQLKKCNERLEKLLSTSDQITALQDTPPSTSKQMSILETAFKKAYRKSELLFMALQKSLSCSCQQYHFANLRLEHRTLPEMCFEIIL</sequence>
<keyword evidence="2" id="KW-1185">Reference proteome</keyword>
<organism evidence="1 2">
    <name type="scientific">Byssothecium circinans</name>
    <dbReference type="NCBI Taxonomy" id="147558"/>
    <lineage>
        <taxon>Eukaryota</taxon>
        <taxon>Fungi</taxon>
        <taxon>Dikarya</taxon>
        <taxon>Ascomycota</taxon>
        <taxon>Pezizomycotina</taxon>
        <taxon>Dothideomycetes</taxon>
        <taxon>Pleosporomycetidae</taxon>
        <taxon>Pleosporales</taxon>
        <taxon>Massarineae</taxon>
        <taxon>Massarinaceae</taxon>
        <taxon>Byssothecium</taxon>
    </lineage>
</organism>
<feature type="non-terminal residue" evidence="1">
    <location>
        <position position="266"/>
    </location>
</feature>
<evidence type="ECO:0000313" key="2">
    <source>
        <dbReference type="Proteomes" id="UP000800035"/>
    </source>
</evidence>
<protein>
    <submittedName>
        <fullName evidence="1">Uncharacterized protein</fullName>
    </submittedName>
</protein>
<dbReference type="PANTHER" id="PTHR35186">
    <property type="entry name" value="ANK_REP_REGION DOMAIN-CONTAINING PROTEIN"/>
    <property type="match status" value="1"/>
</dbReference>
<dbReference type="OrthoDB" id="3565018at2759"/>
<dbReference type="AlphaFoldDB" id="A0A6A5TIC5"/>
<dbReference type="PANTHER" id="PTHR35186:SF4">
    <property type="entry name" value="PRION-INHIBITION AND PROPAGATION HELO DOMAIN-CONTAINING PROTEIN"/>
    <property type="match status" value="1"/>
</dbReference>